<feature type="region of interest" description="Disordered" evidence="6">
    <location>
        <begin position="47"/>
        <end position="72"/>
    </location>
</feature>
<keyword evidence="8" id="KW-1185">Reference proteome</keyword>
<dbReference type="Proteomes" id="UP000671862">
    <property type="component" value="Chromosome"/>
</dbReference>
<organism evidence="7 8">
    <name type="scientific">Thermosipho ferrireducens</name>
    <dbReference type="NCBI Taxonomy" id="2571116"/>
    <lineage>
        <taxon>Bacteria</taxon>
        <taxon>Thermotogati</taxon>
        <taxon>Thermotogota</taxon>
        <taxon>Thermotogae</taxon>
        <taxon>Thermotogales</taxon>
        <taxon>Fervidobacteriaceae</taxon>
        <taxon>Thermosipho</taxon>
    </lineage>
</organism>
<protein>
    <recommendedName>
        <fullName evidence="4 5">Large ribosomal subunit protein uL4</fullName>
    </recommendedName>
</protein>
<evidence type="ECO:0000313" key="7">
    <source>
        <dbReference type="EMBL" id="QTA38683.1"/>
    </source>
</evidence>
<evidence type="ECO:0000313" key="8">
    <source>
        <dbReference type="Proteomes" id="UP000671862"/>
    </source>
</evidence>
<evidence type="ECO:0000256" key="4">
    <source>
        <dbReference type="ARBA" id="ARBA00035244"/>
    </source>
</evidence>
<comment type="subunit">
    <text evidence="5">Part of the 50S ribosomal subunit.</text>
</comment>
<dbReference type="PANTHER" id="PTHR10746:SF6">
    <property type="entry name" value="LARGE RIBOSOMAL SUBUNIT PROTEIN UL4M"/>
    <property type="match status" value="1"/>
</dbReference>
<dbReference type="PANTHER" id="PTHR10746">
    <property type="entry name" value="50S RIBOSOMAL PROTEIN L4"/>
    <property type="match status" value="1"/>
</dbReference>
<dbReference type="InterPro" id="IPR023574">
    <property type="entry name" value="Ribosomal_uL4_dom_sf"/>
</dbReference>
<evidence type="ECO:0000256" key="1">
    <source>
        <dbReference type="ARBA" id="ARBA00010528"/>
    </source>
</evidence>
<dbReference type="InterPro" id="IPR002136">
    <property type="entry name" value="Ribosomal_uL4"/>
</dbReference>
<dbReference type="InterPro" id="IPR013005">
    <property type="entry name" value="Ribosomal_uL4-like"/>
</dbReference>
<dbReference type="HAMAP" id="MF_01328_B">
    <property type="entry name" value="Ribosomal_uL4_B"/>
    <property type="match status" value="1"/>
</dbReference>
<name>A0ABX7S7W3_9BACT</name>
<gene>
    <name evidence="5 7" type="primary">rplD</name>
    <name evidence="7" type="ORF">JYK00_04020</name>
</gene>
<dbReference type="GO" id="GO:0005840">
    <property type="term" value="C:ribosome"/>
    <property type="evidence" value="ECO:0007669"/>
    <property type="project" value="UniProtKB-KW"/>
</dbReference>
<evidence type="ECO:0000256" key="6">
    <source>
        <dbReference type="SAM" id="MobiDB-lite"/>
    </source>
</evidence>
<keyword evidence="5" id="KW-0699">rRNA-binding</keyword>
<dbReference type="EMBL" id="CP071446">
    <property type="protein sequence ID" value="QTA38683.1"/>
    <property type="molecule type" value="Genomic_DNA"/>
</dbReference>
<dbReference type="RefSeq" id="WP_207567401.1">
    <property type="nucleotide sequence ID" value="NZ_CP071446.1"/>
</dbReference>
<keyword evidence="5" id="KW-0694">RNA-binding</keyword>
<keyword evidence="3 5" id="KW-0687">Ribonucleoprotein</keyword>
<evidence type="ECO:0000256" key="3">
    <source>
        <dbReference type="ARBA" id="ARBA00023274"/>
    </source>
</evidence>
<comment type="function">
    <text evidence="5">Forms part of the polypeptide exit tunnel.</text>
</comment>
<proteinExistence type="inferred from homology"/>
<sequence>MAVLDVLNIKGEKVGTMELKDEIFDIEPNTDVMWRYVDMQLTNARAGTASTKTRGEVSGGGRKPWIQKHTGRARQGSIRAPHWRHGGVAHGPKPKVYFKRMNKKMKKLALKSALSVRFKEGNLLVLDELKMERAKTKDLKEIIRALGLEESKILFVLPKKENEYVNVKISGRNIPGVKVIIADNPGSEKVNIDGLNVYDILNHDKLVLVQSTVQKIEEVLG</sequence>
<dbReference type="Pfam" id="PF00573">
    <property type="entry name" value="Ribosomal_L4"/>
    <property type="match status" value="1"/>
</dbReference>
<evidence type="ECO:0000256" key="5">
    <source>
        <dbReference type="HAMAP-Rule" id="MF_01328"/>
    </source>
</evidence>
<comment type="similarity">
    <text evidence="1 5">Belongs to the universal ribosomal protein uL4 family.</text>
</comment>
<keyword evidence="2 5" id="KW-0689">Ribosomal protein</keyword>
<comment type="function">
    <text evidence="5">One of the primary rRNA binding proteins, this protein initially binds near the 5'-end of the 23S rRNA. It is important during the early stages of 50S assembly. It makes multiple contacts with different domains of the 23S rRNA in the assembled 50S subunit and ribosome.</text>
</comment>
<evidence type="ECO:0000256" key="2">
    <source>
        <dbReference type="ARBA" id="ARBA00022980"/>
    </source>
</evidence>
<accession>A0ABX7S7W3</accession>
<dbReference type="SUPFAM" id="SSF52166">
    <property type="entry name" value="Ribosomal protein L4"/>
    <property type="match status" value="1"/>
</dbReference>
<dbReference type="Gene3D" id="3.40.1370.10">
    <property type="match status" value="1"/>
</dbReference>
<dbReference type="NCBIfam" id="TIGR03953">
    <property type="entry name" value="rplD_bact"/>
    <property type="match status" value="1"/>
</dbReference>
<reference evidence="7 8" key="1">
    <citation type="submission" date="2021-03" db="EMBL/GenBank/DDBJ databases">
        <title>Thermosipho ferrireducens sp.nov., an anaerobic thermophilic iron-reducing bacterium isolated from a deep-sea hydrothermal sulfide deposits.</title>
        <authorList>
            <person name="Zeng X."/>
            <person name="Chen Y."/>
            <person name="Shao Z."/>
        </authorList>
    </citation>
    <scope>NUCLEOTIDE SEQUENCE [LARGE SCALE GENOMIC DNA]</scope>
    <source>
        <strain evidence="7 8">JL129W03</strain>
    </source>
</reference>